<reference evidence="2 3" key="1">
    <citation type="submission" date="2023-07" db="EMBL/GenBank/DDBJ databases">
        <title>Pathogenic bacteria of pear tree diseases.</title>
        <authorList>
            <person name="Zhang Z."/>
            <person name="He L."/>
            <person name="Huang R."/>
        </authorList>
    </citation>
    <scope>NUCLEOTIDE SEQUENCE [LARGE SCALE GENOMIC DNA]</scope>
    <source>
        <strain evidence="2 3">DE2</strain>
    </source>
</reference>
<keyword evidence="3" id="KW-1185">Reference proteome</keyword>
<feature type="domain" description="Phage tail protein C-terminal" evidence="1">
    <location>
        <begin position="293"/>
        <end position="434"/>
    </location>
</feature>
<proteinExistence type="predicted"/>
<evidence type="ECO:0000259" key="1">
    <source>
        <dbReference type="Pfam" id="PF25670"/>
    </source>
</evidence>
<dbReference type="Pfam" id="PF25670">
    <property type="entry name" value="Phage_tail_C_2"/>
    <property type="match status" value="1"/>
</dbReference>
<dbReference type="InterPro" id="IPR058008">
    <property type="entry name" value="Gp26_C"/>
</dbReference>
<evidence type="ECO:0000313" key="2">
    <source>
        <dbReference type="EMBL" id="WLS77353.1"/>
    </source>
</evidence>
<name>A0AA50DI32_9GAMM</name>
<dbReference type="Proteomes" id="UP001228139">
    <property type="component" value="Chromosome"/>
</dbReference>
<organism evidence="2 3">
    <name type="scientific">Erwinia pyri</name>
    <dbReference type="NCBI Taxonomy" id="3062598"/>
    <lineage>
        <taxon>Bacteria</taxon>
        <taxon>Pseudomonadati</taxon>
        <taxon>Pseudomonadota</taxon>
        <taxon>Gammaproteobacteria</taxon>
        <taxon>Enterobacterales</taxon>
        <taxon>Erwiniaceae</taxon>
        <taxon>Erwinia</taxon>
    </lineage>
</organism>
<protein>
    <recommendedName>
        <fullName evidence="1">Phage tail protein C-terminal domain-containing protein</fullName>
    </recommendedName>
</protein>
<evidence type="ECO:0000313" key="3">
    <source>
        <dbReference type="Proteomes" id="UP001228139"/>
    </source>
</evidence>
<dbReference type="AlphaFoldDB" id="A0AA50DI32"/>
<dbReference type="RefSeq" id="WP_306206184.1">
    <property type="nucleotide sequence ID" value="NZ_CP132353.1"/>
</dbReference>
<sequence>MPAGTIALTNNSTAVTGSGTAFTTELKANDFLVSVVGGVTYTLGVDSVTSDTALVLKTAYNGPAASGLAWTPIPNGTLVGITAQVAADVAKAIRGLNLDKANWQQVFSGTGDITVNLPDGSSFTGPAWSGITTILNNKANSGANKDITSLTGLTSPLGLGLGGTGAVNGSSAWGNLLNARGPGQARADLLLGTSATLNATTSIYDTTYNSVLRVGDHGLGSTVCPAISSRYTNVPTGFVRSTGENDPYGCGIYMHYSPDVLFHIMAEGGGNLRFRRMEAGNTIFNYTTYHTGNTTKASNGVLSAASPVCRIVKSQEESSRTDMDEESFEWCGAGTANDEARGITISRLDVGIYKIVGADGFAKEGWYLMPPRDPAGSGDLGIAEGEETESGGLTVRLYKRRYVLSDEGEIELTKGAAIDVPANSWIDVRLNMPENSAWNKRLKDAQESGLSAVSDEQTVGTT</sequence>
<accession>A0AA50DI32</accession>
<gene>
    <name evidence="2" type="ORF">Q3V30_12730</name>
</gene>
<dbReference type="EMBL" id="CP132353">
    <property type="protein sequence ID" value="WLS77353.1"/>
    <property type="molecule type" value="Genomic_DNA"/>
</dbReference>
<dbReference type="KEGG" id="epi:Q3V30_12730"/>